<gene>
    <name evidence="2" type="ORF">BIFPSEUDO_04485</name>
</gene>
<proteinExistence type="predicted"/>
<reference evidence="2 3" key="1">
    <citation type="submission" date="2009-02" db="EMBL/GenBank/DDBJ databases">
        <title>Draft genome sequence of Bifidobacterium pseudocatenulatum (DSM 20438).</title>
        <authorList>
            <person name="Sudarsanam P."/>
            <person name="Ley R."/>
            <person name="Guruge J."/>
            <person name="Turnbaugh P.J."/>
            <person name="Mahowald M."/>
            <person name="Liep D."/>
            <person name="Gordon J."/>
        </authorList>
    </citation>
    <scope>NUCLEOTIDE SEQUENCE [LARGE SCALE GENOMIC DNA]</scope>
    <source>
        <strain evidence="2 3">DSM 20438</strain>
    </source>
</reference>
<feature type="compositionally biased region" description="Basic and acidic residues" evidence="1">
    <location>
        <begin position="10"/>
        <end position="26"/>
    </location>
</feature>
<dbReference type="Proteomes" id="UP000003875">
    <property type="component" value="Unassembled WGS sequence"/>
</dbReference>
<sequence length="62" mass="6542">KEMATFADLPAKEVEEPVEETEHAGEETASADEQVVGAVDAQGAKKVGDMTLEELRAALANN</sequence>
<accession>C0BVN6</accession>
<protein>
    <submittedName>
        <fullName evidence="2">Uncharacterized protein</fullName>
    </submittedName>
</protein>
<evidence type="ECO:0000256" key="1">
    <source>
        <dbReference type="SAM" id="MobiDB-lite"/>
    </source>
</evidence>
<reference evidence="2 3" key="2">
    <citation type="submission" date="2009-02" db="EMBL/GenBank/DDBJ databases">
        <authorList>
            <person name="Fulton L."/>
            <person name="Clifton S."/>
            <person name="Fulton B."/>
            <person name="Xu J."/>
            <person name="Minx P."/>
            <person name="Pepin K.H."/>
            <person name="Johnson M."/>
            <person name="Bhonagiri V."/>
            <person name="Nash W.E."/>
            <person name="Mardis E.R."/>
            <person name="Wilson R.K."/>
        </authorList>
    </citation>
    <scope>NUCLEOTIDE SEQUENCE [LARGE SCALE GENOMIC DNA]</scope>
    <source>
        <strain evidence="2 3">DSM 20438</strain>
    </source>
</reference>
<dbReference type="EMBL" id="ABXX02000013">
    <property type="protein sequence ID" value="EEG69886.1"/>
    <property type="molecule type" value="Genomic_DNA"/>
</dbReference>
<comment type="caution">
    <text evidence="2">The sequence shown here is derived from an EMBL/GenBank/DDBJ whole genome shotgun (WGS) entry which is preliminary data.</text>
</comment>
<organism evidence="2 3">
    <name type="scientific">Bifidobacterium pseudocatenulatum DSM 20438 = JCM 1200 = LMG 10505</name>
    <dbReference type="NCBI Taxonomy" id="547043"/>
    <lineage>
        <taxon>Bacteria</taxon>
        <taxon>Bacillati</taxon>
        <taxon>Actinomycetota</taxon>
        <taxon>Actinomycetes</taxon>
        <taxon>Bifidobacteriales</taxon>
        <taxon>Bifidobacteriaceae</taxon>
        <taxon>Bifidobacterium</taxon>
    </lineage>
</organism>
<evidence type="ECO:0000313" key="3">
    <source>
        <dbReference type="Proteomes" id="UP000003875"/>
    </source>
</evidence>
<evidence type="ECO:0000313" key="2">
    <source>
        <dbReference type="EMBL" id="EEG69886.1"/>
    </source>
</evidence>
<feature type="region of interest" description="Disordered" evidence="1">
    <location>
        <begin position="1"/>
        <end position="32"/>
    </location>
</feature>
<name>C0BVN6_BIFPS</name>
<dbReference type="AlphaFoldDB" id="C0BVN6"/>
<dbReference type="RefSeq" id="WP_004223972.1">
    <property type="nucleotide sequence ID" value="NZ_ABXX02000013.1"/>
</dbReference>
<feature type="non-terminal residue" evidence="2">
    <location>
        <position position="1"/>
    </location>
</feature>